<sequence>MAHQGGAMSDPRQPFVLLLVLLLAPLSCLASCDCTSRPVVSTPLGLVRGSIMTTIDGKNFSAFRGIPYAKPPVAERRFKPPSPVEPWNGILDATVDGPWCPQAEKSGGSEDCLFLNVYTSQLSGGRGNPKTPVLVVFHPGAFYSMGGTSDQFGPQYLMNEDIVMVIPNYRLGALGYLSTGDSIMRGNYGFKDQAEVLRWVNKNIAVFGGDPENVTICGYGAGSSSVLLHMLSTMSKGLFHRAIAMSGGVQSIVLKNPLEQAKKTARLLNCSDDSSQEIYNCLKNKDAQEIADSTTGFFEFGSNPILISKATVENDHGDGGERFLTQDPTKQFLSGNFTHVPLMIGTTKDEFSWKALEILANNSAAEEMSKNFREIFPICFLYEDEETSHSHKISTSLRSFYLHDQSITNNTRNQLGNLFADSITNFPVFRPALILSKISKFPVYYYQFTYQGRYSWIHAPGTTTPYGVVHRDDLIYLFYISTRFPFFNKDDPEYMTVKRMTKMWSNFVKTGNPTSEKDDTINCDWKPLTSSHKQYMEIGSQLTMRKGLYYHDRMSEWSKLFPLSCDSVHQ</sequence>
<reference evidence="4" key="1">
    <citation type="submission" date="2013-11" db="EMBL/GenBank/DDBJ databases">
        <title>Molecular and Functional Characterization of cDNAs Putatively Encoding Carboxylesterases from the Migratory Locust, Locusta migratoria.</title>
        <authorList>
            <person name="Zhang J."/>
            <person name="Li D."/>
            <person name="Ge P."/>
            <person name="Guo Y."/>
            <person name="Zhu K.Y."/>
            <person name="Ma E."/>
            <person name="Zhang J."/>
        </authorList>
    </citation>
    <scope>NUCLEOTIDE SEQUENCE</scope>
</reference>
<dbReference type="InterPro" id="IPR050309">
    <property type="entry name" value="Type-B_Carboxylest/Lipase"/>
</dbReference>
<dbReference type="ESTHER" id="locmi-w8eh20">
    <property type="family name" value="Carb_B_Arthropoda"/>
</dbReference>
<dbReference type="InterPro" id="IPR002018">
    <property type="entry name" value="CarbesteraseB"/>
</dbReference>
<evidence type="ECO:0000259" key="3">
    <source>
        <dbReference type="Pfam" id="PF00135"/>
    </source>
</evidence>
<dbReference type="EMBL" id="KF849374">
    <property type="protein sequence ID" value="AHJ81337.1"/>
    <property type="molecule type" value="mRNA"/>
</dbReference>
<keyword evidence="1" id="KW-0325">Glycoprotein</keyword>
<accession>W8EH20</accession>
<feature type="signal peptide" evidence="2">
    <location>
        <begin position="1"/>
        <end position="30"/>
    </location>
</feature>
<proteinExistence type="evidence at transcript level"/>
<organism evidence="4">
    <name type="scientific">Locusta migratoria</name>
    <name type="common">Migratory locust</name>
    <dbReference type="NCBI Taxonomy" id="7004"/>
    <lineage>
        <taxon>Eukaryota</taxon>
        <taxon>Metazoa</taxon>
        <taxon>Ecdysozoa</taxon>
        <taxon>Arthropoda</taxon>
        <taxon>Hexapoda</taxon>
        <taxon>Insecta</taxon>
        <taxon>Pterygota</taxon>
        <taxon>Neoptera</taxon>
        <taxon>Polyneoptera</taxon>
        <taxon>Orthoptera</taxon>
        <taxon>Caelifera</taxon>
        <taxon>Acrididea</taxon>
        <taxon>Acridomorpha</taxon>
        <taxon>Acridoidea</taxon>
        <taxon>Acrididae</taxon>
        <taxon>Oedipodinae</taxon>
        <taxon>Locusta</taxon>
    </lineage>
</organism>
<evidence type="ECO:0000256" key="2">
    <source>
        <dbReference type="SAM" id="SignalP"/>
    </source>
</evidence>
<dbReference type="EC" id="3.1.1.1" evidence="4"/>
<dbReference type="Pfam" id="PF00135">
    <property type="entry name" value="COesterase"/>
    <property type="match status" value="1"/>
</dbReference>
<evidence type="ECO:0000313" key="4">
    <source>
        <dbReference type="EMBL" id="AHJ81337.1"/>
    </source>
</evidence>
<dbReference type="InterPro" id="IPR029058">
    <property type="entry name" value="AB_hydrolase_fold"/>
</dbReference>
<keyword evidence="2" id="KW-0732">Signal</keyword>
<dbReference type="GO" id="GO:0106435">
    <property type="term" value="F:carboxylesterase activity"/>
    <property type="evidence" value="ECO:0007669"/>
    <property type="project" value="UniProtKB-EC"/>
</dbReference>
<name>W8EH20_LOCMI</name>
<evidence type="ECO:0000256" key="1">
    <source>
        <dbReference type="ARBA" id="ARBA00023180"/>
    </source>
</evidence>
<feature type="chain" id="PRO_5004907722" evidence="2">
    <location>
        <begin position="31"/>
        <end position="570"/>
    </location>
</feature>
<dbReference type="AlphaFoldDB" id="W8EH20"/>
<protein>
    <submittedName>
        <fullName evidence="4">Carboxylesterase</fullName>
        <ecNumber evidence="4">3.1.1.1</ecNumber>
    </submittedName>
</protein>
<dbReference type="FunFam" id="3.40.50.1820:FF:000155">
    <property type="entry name" value="Carboxylic ester hydrolase"/>
    <property type="match status" value="1"/>
</dbReference>
<keyword evidence="4" id="KW-0378">Hydrolase</keyword>
<dbReference type="Gene3D" id="3.40.50.1820">
    <property type="entry name" value="alpha/beta hydrolase"/>
    <property type="match status" value="1"/>
</dbReference>
<dbReference type="SUPFAM" id="SSF53474">
    <property type="entry name" value="alpha/beta-Hydrolases"/>
    <property type="match status" value="1"/>
</dbReference>
<feature type="domain" description="Carboxylesterase type B" evidence="3">
    <location>
        <begin position="37"/>
        <end position="549"/>
    </location>
</feature>
<dbReference type="PANTHER" id="PTHR11559">
    <property type="entry name" value="CARBOXYLESTERASE"/>
    <property type="match status" value="1"/>
</dbReference>